<evidence type="ECO:0000259" key="3">
    <source>
        <dbReference type="PROSITE" id="PS51767"/>
    </source>
</evidence>
<comment type="caution">
    <text evidence="4">The sequence shown here is derived from an EMBL/GenBank/DDBJ whole genome shotgun (WGS) entry which is preliminary data.</text>
</comment>
<organism evidence="4 5">
    <name type="scientific">Flavobacterium chungnamense</name>
    <dbReference type="NCBI Taxonomy" id="706182"/>
    <lineage>
        <taxon>Bacteria</taxon>
        <taxon>Pseudomonadati</taxon>
        <taxon>Bacteroidota</taxon>
        <taxon>Flavobacteriia</taxon>
        <taxon>Flavobacteriales</taxon>
        <taxon>Flavobacteriaceae</taxon>
        <taxon>Flavobacterium</taxon>
    </lineage>
</organism>
<dbReference type="Proteomes" id="UP001500426">
    <property type="component" value="Unassembled WGS sequence"/>
</dbReference>
<protein>
    <recommendedName>
        <fullName evidence="3">Peptidase A1 domain-containing protein</fullName>
    </recommendedName>
</protein>
<dbReference type="PROSITE" id="PS51767">
    <property type="entry name" value="PEPTIDASE_A1"/>
    <property type="match status" value="1"/>
</dbReference>
<dbReference type="InterPro" id="IPR026444">
    <property type="entry name" value="Secre_tail"/>
</dbReference>
<feature type="domain" description="Peptidase A1" evidence="3">
    <location>
        <begin position="291"/>
        <end position="552"/>
    </location>
</feature>
<gene>
    <name evidence="4" type="ORF">GCM10022388_22180</name>
</gene>
<reference evidence="5" key="1">
    <citation type="journal article" date="2019" name="Int. J. Syst. Evol. Microbiol.">
        <title>The Global Catalogue of Microorganisms (GCM) 10K type strain sequencing project: providing services to taxonomists for standard genome sequencing and annotation.</title>
        <authorList>
            <consortium name="The Broad Institute Genomics Platform"/>
            <consortium name="The Broad Institute Genome Sequencing Center for Infectious Disease"/>
            <person name="Wu L."/>
            <person name="Ma J."/>
        </authorList>
    </citation>
    <scope>NUCLEOTIDE SEQUENCE [LARGE SCALE GENOMIC DNA]</scope>
    <source>
        <strain evidence="5">JCM 17068</strain>
    </source>
</reference>
<feature type="chain" id="PRO_5046926253" description="Peptidase A1 domain-containing protein" evidence="2">
    <location>
        <begin position="22"/>
        <end position="552"/>
    </location>
</feature>
<keyword evidence="1 2" id="KW-0732">Signal</keyword>
<dbReference type="InterPro" id="IPR033121">
    <property type="entry name" value="PEPTIDASE_A1"/>
</dbReference>
<keyword evidence="5" id="KW-1185">Reference proteome</keyword>
<name>A0ABP7UXR4_9FLAO</name>
<evidence type="ECO:0000256" key="1">
    <source>
        <dbReference type="ARBA" id="ARBA00022729"/>
    </source>
</evidence>
<dbReference type="NCBIfam" id="TIGR04183">
    <property type="entry name" value="Por_Secre_tail"/>
    <property type="match status" value="1"/>
</dbReference>
<dbReference type="EMBL" id="BAABCS010000020">
    <property type="protein sequence ID" value="GAA4055197.1"/>
    <property type="molecule type" value="Genomic_DNA"/>
</dbReference>
<evidence type="ECO:0000313" key="5">
    <source>
        <dbReference type="Proteomes" id="UP001500426"/>
    </source>
</evidence>
<feature type="signal peptide" evidence="2">
    <location>
        <begin position="1"/>
        <end position="21"/>
    </location>
</feature>
<dbReference type="Pfam" id="PF18962">
    <property type="entry name" value="Por_Secre_tail"/>
    <property type="match status" value="1"/>
</dbReference>
<evidence type="ECO:0000313" key="4">
    <source>
        <dbReference type="EMBL" id="GAA4055197.1"/>
    </source>
</evidence>
<sequence length="552" mass="57891">MKKITLLFVLLLSAISTEIYAQTDYLPVGAGNSSTQVRGPQGTNRYHRSVWILTAAEMTAAGFTTGNTINALGFNFINGLDIATTGNIQIYLQNSTDTANTKGTAWTSVITGMTSTYNGSVTLPTASGDFYMPLSTNFNYTGGSLYVAFDYQNAAGNLATVPSTIPANTAVASGTRTATSATAAPTTLGAFSTFRPQTILGKLVDCARPLDVAVPSTTLNSANITFTSSNPVNIQYGAYDFDPATTGTYANGVSSPYTLNGLQPSTAYEIYTKSDCGGFLGTSANTVPVSFHTTFQPATPSYNTSFEIDNHPNIGWVADEEPNGTDWFMVYGGTGSALVQNGLYSCVSLGSATAQASGIMYSRGINLQASGNPVTITFQASNYQATGATNTSTFTITAGTSQTAAAQTIAVGTGTATTSAFALKTFTFTPPTTGVYYIGVRNTSPINGVANSTHALIIDNFTVSQTLANNEVLESKFSTYPNPAKNVINVANTTDALISGIEITDINGRVVKNQQFSNVAEVQVTVSDLAQGMYTMKIVSDKGIVTKKVIKE</sequence>
<evidence type="ECO:0000256" key="2">
    <source>
        <dbReference type="SAM" id="SignalP"/>
    </source>
</evidence>
<dbReference type="RefSeq" id="WP_345094562.1">
    <property type="nucleotide sequence ID" value="NZ_BAABCS010000020.1"/>
</dbReference>
<accession>A0ABP7UXR4</accession>
<proteinExistence type="predicted"/>